<dbReference type="GO" id="GO:0016787">
    <property type="term" value="F:hydrolase activity"/>
    <property type="evidence" value="ECO:0007669"/>
    <property type="project" value="UniProtKB-KW"/>
</dbReference>
<dbReference type="InterPro" id="IPR043502">
    <property type="entry name" value="DNA/RNA_pol_sf"/>
</dbReference>
<evidence type="ECO:0000313" key="9">
    <source>
        <dbReference type="EMBL" id="KAG8474620.1"/>
    </source>
</evidence>
<proteinExistence type="predicted"/>
<evidence type="ECO:0000256" key="5">
    <source>
        <dbReference type="ARBA" id="ARBA00022801"/>
    </source>
</evidence>
<dbReference type="GO" id="GO:0003964">
    <property type="term" value="F:RNA-directed DNA polymerase activity"/>
    <property type="evidence" value="ECO:0007669"/>
    <property type="project" value="UniProtKB-KW"/>
</dbReference>
<reference evidence="9 10" key="1">
    <citation type="journal article" date="2021" name="bioRxiv">
        <title>The Gossypium anomalum genome as a resource for cotton improvement and evolutionary analysis of hybrid incompatibility.</title>
        <authorList>
            <person name="Grover C.E."/>
            <person name="Yuan D."/>
            <person name="Arick M.A."/>
            <person name="Miller E.R."/>
            <person name="Hu G."/>
            <person name="Peterson D.G."/>
            <person name="Wendel J.F."/>
            <person name="Udall J.A."/>
        </authorList>
    </citation>
    <scope>NUCLEOTIDE SEQUENCE [LARGE SCALE GENOMIC DNA]</scope>
    <source>
        <strain evidence="9">JFW-Udall</strain>
        <tissue evidence="9">Leaf</tissue>
    </source>
</reference>
<evidence type="ECO:0000256" key="6">
    <source>
        <dbReference type="ARBA" id="ARBA00022918"/>
    </source>
</evidence>
<evidence type="ECO:0000256" key="1">
    <source>
        <dbReference type="ARBA" id="ARBA00022679"/>
    </source>
</evidence>
<dbReference type="SUPFAM" id="SSF56672">
    <property type="entry name" value="DNA/RNA polymerases"/>
    <property type="match status" value="1"/>
</dbReference>
<dbReference type="Gene3D" id="1.10.340.70">
    <property type="match status" value="1"/>
</dbReference>
<name>A0A8J6CLI6_9ROSI</name>
<keyword evidence="10" id="KW-1185">Reference proteome</keyword>
<dbReference type="InterPro" id="IPR041588">
    <property type="entry name" value="Integrase_H2C2"/>
</dbReference>
<dbReference type="PANTHER" id="PTHR34072">
    <property type="entry name" value="ENZYMATIC POLYPROTEIN-RELATED"/>
    <property type="match status" value="1"/>
</dbReference>
<dbReference type="CDD" id="cd09274">
    <property type="entry name" value="RNase_HI_RT_Ty3"/>
    <property type="match status" value="1"/>
</dbReference>
<dbReference type="GO" id="GO:0004519">
    <property type="term" value="F:endonuclease activity"/>
    <property type="evidence" value="ECO:0007669"/>
    <property type="project" value="UniProtKB-KW"/>
</dbReference>
<evidence type="ECO:0000256" key="3">
    <source>
        <dbReference type="ARBA" id="ARBA00022722"/>
    </source>
</evidence>
<evidence type="ECO:0000259" key="8">
    <source>
        <dbReference type="Pfam" id="PF17921"/>
    </source>
</evidence>
<organism evidence="9 10">
    <name type="scientific">Gossypium anomalum</name>
    <dbReference type="NCBI Taxonomy" id="47600"/>
    <lineage>
        <taxon>Eukaryota</taxon>
        <taxon>Viridiplantae</taxon>
        <taxon>Streptophyta</taxon>
        <taxon>Embryophyta</taxon>
        <taxon>Tracheophyta</taxon>
        <taxon>Spermatophyta</taxon>
        <taxon>Magnoliopsida</taxon>
        <taxon>eudicotyledons</taxon>
        <taxon>Gunneridae</taxon>
        <taxon>Pentapetalae</taxon>
        <taxon>rosids</taxon>
        <taxon>malvids</taxon>
        <taxon>Malvales</taxon>
        <taxon>Malvaceae</taxon>
        <taxon>Malvoideae</taxon>
        <taxon>Gossypium</taxon>
    </lineage>
</organism>
<keyword evidence="5" id="KW-0378">Hydrolase</keyword>
<dbReference type="InterPro" id="IPR041373">
    <property type="entry name" value="RT_RNaseH"/>
</dbReference>
<evidence type="ECO:0008006" key="11">
    <source>
        <dbReference type="Google" id="ProtNLM"/>
    </source>
</evidence>
<keyword evidence="3" id="KW-0540">Nuclease</keyword>
<gene>
    <name evidence="9" type="ORF">CXB51_031228</name>
</gene>
<dbReference type="Pfam" id="PF17921">
    <property type="entry name" value="Integrase_H2C2"/>
    <property type="match status" value="1"/>
</dbReference>
<keyword evidence="1" id="KW-0808">Transferase</keyword>
<dbReference type="AlphaFoldDB" id="A0A8J6CLI6"/>
<comment type="caution">
    <text evidence="9">The sequence shown here is derived from an EMBL/GenBank/DDBJ whole genome shotgun (WGS) entry which is preliminary data.</text>
</comment>
<evidence type="ECO:0000313" key="10">
    <source>
        <dbReference type="Proteomes" id="UP000701853"/>
    </source>
</evidence>
<feature type="domain" description="Reverse transcriptase RNase H-like" evidence="7">
    <location>
        <begin position="38"/>
        <end position="80"/>
    </location>
</feature>
<keyword evidence="4" id="KW-0255">Endonuclease</keyword>
<dbReference type="PANTHER" id="PTHR34072:SF52">
    <property type="entry name" value="RIBONUCLEASE H"/>
    <property type="match status" value="1"/>
</dbReference>
<dbReference type="OrthoDB" id="1738613at2759"/>
<evidence type="ECO:0000259" key="7">
    <source>
        <dbReference type="Pfam" id="PF17917"/>
    </source>
</evidence>
<sequence>MLTEAPVLTLPNSKKDFVIYNDASLNGLKCVLMQDGKIWRHYLYGEKCYIYTDHKSLKYLLSQKELNLRQRRWIELLKYYDCVIDYHPGKANVVVDALSKKAAIELRAMFAQLNINDDGRLLVELKVKPMMFDHISIDEHDCLRFRNQICVPAVSELKELILREAHDGSFAMHLSGMKMYLNLWESYWWPGLPLSTSKKNTIWVIVDRLTKLAHFIAVRTDWSLQKLARFIFGKL</sequence>
<protein>
    <recommendedName>
        <fullName evidence="11">Integrase</fullName>
    </recommendedName>
</protein>
<accession>A0A8J6CLI6</accession>
<feature type="domain" description="Integrase zinc-binding" evidence="8">
    <location>
        <begin position="156"/>
        <end position="192"/>
    </location>
</feature>
<evidence type="ECO:0000256" key="4">
    <source>
        <dbReference type="ARBA" id="ARBA00022759"/>
    </source>
</evidence>
<dbReference type="Pfam" id="PF17917">
    <property type="entry name" value="RT_RNaseH"/>
    <property type="match status" value="1"/>
</dbReference>
<keyword evidence="2" id="KW-0548">Nucleotidyltransferase</keyword>
<dbReference type="Proteomes" id="UP000701853">
    <property type="component" value="Chromosome 12"/>
</dbReference>
<keyword evidence="6" id="KW-0695">RNA-directed DNA polymerase</keyword>
<dbReference type="EMBL" id="JAHUZN010000012">
    <property type="protein sequence ID" value="KAG8474620.1"/>
    <property type="molecule type" value="Genomic_DNA"/>
</dbReference>
<evidence type="ECO:0000256" key="2">
    <source>
        <dbReference type="ARBA" id="ARBA00022695"/>
    </source>
</evidence>